<gene>
    <name evidence="2" type="ORF">AV654_00750</name>
</gene>
<feature type="transmembrane region" description="Helical" evidence="1">
    <location>
        <begin position="119"/>
        <end position="139"/>
    </location>
</feature>
<dbReference type="eggNOG" id="ENOG5032RP3">
    <property type="taxonomic scope" value="Bacteria"/>
</dbReference>
<feature type="transmembrane region" description="Helical" evidence="1">
    <location>
        <begin position="12"/>
        <end position="35"/>
    </location>
</feature>
<dbReference type="AlphaFoldDB" id="A0A164ASB6"/>
<feature type="transmembrane region" description="Helical" evidence="1">
    <location>
        <begin position="151"/>
        <end position="168"/>
    </location>
</feature>
<dbReference type="OrthoDB" id="2721202at2"/>
<comment type="caution">
    <text evidence="2">The sequence shown here is derived from an EMBL/GenBank/DDBJ whole genome shotgun (WGS) entry which is preliminary data.</text>
</comment>
<dbReference type="STRING" id="1007103.GCA_000213315_06256"/>
<keyword evidence="1" id="KW-1133">Transmembrane helix</keyword>
<keyword evidence="1" id="KW-0812">Transmembrane</keyword>
<protein>
    <submittedName>
        <fullName evidence="2">Uncharacterized protein</fullName>
    </submittedName>
</protein>
<evidence type="ECO:0000313" key="3">
    <source>
        <dbReference type="Proteomes" id="UP000076563"/>
    </source>
</evidence>
<feature type="transmembrane region" description="Helical" evidence="1">
    <location>
        <begin position="93"/>
        <end position="113"/>
    </location>
</feature>
<keyword evidence="1" id="KW-0472">Membrane</keyword>
<dbReference type="RefSeq" id="WP_063177628.1">
    <property type="nucleotide sequence ID" value="NZ_LQRA01000001.1"/>
</dbReference>
<reference evidence="3" key="1">
    <citation type="submission" date="2016-01" db="EMBL/GenBank/DDBJ databases">
        <title>Draft genome of Chromobacterium sp. F49.</title>
        <authorList>
            <person name="Hong K.W."/>
        </authorList>
    </citation>
    <scope>NUCLEOTIDE SEQUENCE [LARGE SCALE GENOMIC DNA]</scope>
    <source>
        <strain evidence="3">M63</strain>
    </source>
</reference>
<evidence type="ECO:0000256" key="1">
    <source>
        <dbReference type="SAM" id="Phobius"/>
    </source>
</evidence>
<dbReference type="Proteomes" id="UP000076563">
    <property type="component" value="Unassembled WGS sequence"/>
</dbReference>
<organism evidence="2 3">
    <name type="scientific">Paenibacillus elgii</name>
    <dbReference type="NCBI Taxonomy" id="189691"/>
    <lineage>
        <taxon>Bacteria</taxon>
        <taxon>Bacillati</taxon>
        <taxon>Bacillota</taxon>
        <taxon>Bacilli</taxon>
        <taxon>Bacillales</taxon>
        <taxon>Paenibacillaceae</taxon>
        <taxon>Paenibacillus</taxon>
    </lineage>
</organism>
<feature type="transmembrane region" description="Helical" evidence="1">
    <location>
        <begin position="55"/>
        <end position="81"/>
    </location>
</feature>
<evidence type="ECO:0000313" key="2">
    <source>
        <dbReference type="EMBL" id="KZE84466.1"/>
    </source>
</evidence>
<proteinExistence type="predicted"/>
<name>A0A164ASB6_9BACL</name>
<sequence length="287" mass="31021">METRLLPYGKRTAVYVLSKLSGAGLGIAAGLAYMWVKSDFDAFEPFEALRPDAGLGAGIGMFLWLMLYGYGMLATFAIDGLARWKPAFRRSAVQALLHTAAGLLCFLVIPFRAPFPGSLVITGIAGTVGAVFALFFYAGNRLGRRSAWVRGLLGLALPLIVLGVQALYPEGVKQDWKETRGEGLYEAEFRYMNGTQNIPVYAKRGQIVSFTMTWESDKGGGYGMQVRGPGGPSDYADYRPGPPLSGDDRGFGGTIHADRDGEYVIIASGDRIKGKLKVTWAVDAKAK</sequence>
<accession>A0A164ASB6</accession>
<dbReference type="EMBL" id="LQRA01000001">
    <property type="protein sequence ID" value="KZE84466.1"/>
    <property type="molecule type" value="Genomic_DNA"/>
</dbReference>
<keyword evidence="3" id="KW-1185">Reference proteome</keyword>